<keyword evidence="2" id="KW-0677">Repeat</keyword>
<feature type="compositionally biased region" description="Basic and acidic residues" evidence="9">
    <location>
        <begin position="16"/>
        <end position="29"/>
    </location>
</feature>
<evidence type="ECO:0000256" key="5">
    <source>
        <dbReference type="ARBA" id="ARBA00022884"/>
    </source>
</evidence>
<keyword evidence="13" id="KW-1185">Reference proteome</keyword>
<evidence type="ECO:0000313" key="12">
    <source>
        <dbReference type="EMBL" id="KAK6945548.1"/>
    </source>
</evidence>
<feature type="compositionally biased region" description="Basic and acidic residues" evidence="9">
    <location>
        <begin position="738"/>
        <end position="752"/>
    </location>
</feature>
<feature type="compositionally biased region" description="Polar residues" evidence="9">
    <location>
        <begin position="164"/>
        <end position="177"/>
    </location>
</feature>
<evidence type="ECO:0000256" key="3">
    <source>
        <dbReference type="ARBA" id="ARBA00022771"/>
    </source>
</evidence>
<feature type="domain" description="C3H1-type" evidence="11">
    <location>
        <begin position="215"/>
        <end position="243"/>
    </location>
</feature>
<dbReference type="InterPro" id="IPR000504">
    <property type="entry name" value="RRM_dom"/>
</dbReference>
<comment type="caution">
    <text evidence="12">The sequence shown here is derived from an EMBL/GenBank/DDBJ whole genome shotgun (WGS) entry which is preliminary data.</text>
</comment>
<feature type="domain" description="C3H1-type" evidence="11">
    <location>
        <begin position="349"/>
        <end position="379"/>
    </location>
</feature>
<dbReference type="InterPro" id="IPR009145">
    <property type="entry name" value="U2AF_small"/>
</dbReference>
<feature type="region of interest" description="Disordered" evidence="9">
    <location>
        <begin position="503"/>
        <end position="752"/>
    </location>
</feature>
<feature type="region of interest" description="Disordered" evidence="9">
    <location>
        <begin position="1"/>
        <end position="30"/>
    </location>
</feature>
<feature type="compositionally biased region" description="Basic residues" evidence="9">
    <location>
        <begin position="724"/>
        <end position="737"/>
    </location>
</feature>
<dbReference type="InterPro" id="IPR035979">
    <property type="entry name" value="RBD_domain_sf"/>
</dbReference>
<dbReference type="PRINTS" id="PR01848">
    <property type="entry name" value="U2AUXFACTOR"/>
</dbReference>
<dbReference type="Proteomes" id="UP001370490">
    <property type="component" value="Unassembled WGS sequence"/>
</dbReference>
<dbReference type="Pfam" id="PF00642">
    <property type="entry name" value="zf-CCCH"/>
    <property type="match status" value="1"/>
</dbReference>
<feature type="compositionally biased region" description="Basic and acidic residues" evidence="9">
    <location>
        <begin position="547"/>
        <end position="566"/>
    </location>
</feature>
<gene>
    <name evidence="12" type="ORF">RJ641_013092</name>
</gene>
<evidence type="ECO:0000259" key="11">
    <source>
        <dbReference type="PROSITE" id="PS50103"/>
    </source>
</evidence>
<feature type="compositionally biased region" description="Low complexity" evidence="9">
    <location>
        <begin position="697"/>
        <end position="711"/>
    </location>
</feature>
<evidence type="ECO:0000259" key="10">
    <source>
        <dbReference type="PROSITE" id="PS50102"/>
    </source>
</evidence>
<dbReference type="SMART" id="SM00360">
    <property type="entry name" value="RRM"/>
    <property type="match status" value="1"/>
</dbReference>
<sequence length="752" mass="88123">MAEEEEEKEAEGEEVIETKWESMSREERRRAIKKRKRKQLKTEMAVKRREEQEARLNDPEWQMRIKLEEEEEAKRLEIERIKFEESEKLWIEAMEEKKKEEEEEARGKSFEQLLSNQVEDESKDGLGEGEDWDYFEEGPAEIIWQGNEIIVKKKKVKVPKKAVNQSSKNEVSERPTSNPLPPQSEAYADYKSGLTDSTEHVFDNVSQQIPNFGTEQDKAHCPFHIKTGACRFGQRCSRIHLYPDKACTLLMKNMYNGPGVAWEQDEGLEHTDEEVEHYYEEFYEDVHTEFLKFGEIVNFKVCKNGSFHLRGNVYVQYKSLDSAMLAYHSMNGRYFAGRQITCEYVGVTRWKVAICGEYMKSRLKTCSRGTACNFIHCFRNPGGDYEWADWDKPPPRHWVKKMIALFGFSDESAHRSRSMSGEKDHPSCNSSRRHEDEDDRRNKNHHGERSYSGKLEKDLEETRVKHDSRIKKVHGADSDGNWSDMSEYKNSWLDHMRRSLSKRSEVSKTLHDQEHREDRSPKADSNEYSEEEERDTRCNHRRKRLRHSDDTRGYSDDRADSKHGTQDTDSDGEWSKDRDRDNSSYKSKRKRPKEWSITSEMLDYKHNVGDISRGLSDSKRDRSPSNRKLDPLYHHTESTKKSKYRSHKSKGKHEAGRLLKHSHSDRREHSSKETTAADFTDEDMQSNGKHESSRWGSYSQKSKSGDSSSRFSSDETTDEVGNGRGRKGFSDRHRRSRRNEAVIEKHESENPS</sequence>
<dbReference type="GO" id="GO:0008270">
    <property type="term" value="F:zinc ion binding"/>
    <property type="evidence" value="ECO:0007669"/>
    <property type="project" value="UniProtKB-KW"/>
</dbReference>
<keyword evidence="4 8" id="KW-0862">Zinc</keyword>
<evidence type="ECO:0000256" key="4">
    <source>
        <dbReference type="ARBA" id="ARBA00022833"/>
    </source>
</evidence>
<evidence type="ECO:0000313" key="13">
    <source>
        <dbReference type="Proteomes" id="UP001370490"/>
    </source>
</evidence>
<evidence type="ECO:0000256" key="6">
    <source>
        <dbReference type="ARBA" id="ARBA00023125"/>
    </source>
</evidence>
<feature type="compositionally biased region" description="Basic and acidic residues" evidence="9">
    <location>
        <begin position="503"/>
        <end position="525"/>
    </location>
</feature>
<evidence type="ECO:0000256" key="7">
    <source>
        <dbReference type="PROSITE-ProRule" id="PRU00176"/>
    </source>
</evidence>
<feature type="compositionally biased region" description="Basic and acidic residues" evidence="9">
    <location>
        <begin position="573"/>
        <end position="583"/>
    </location>
</feature>
<dbReference type="GO" id="GO:0003723">
    <property type="term" value="F:RNA binding"/>
    <property type="evidence" value="ECO:0007669"/>
    <property type="project" value="UniProtKB-UniRule"/>
</dbReference>
<reference evidence="12 13" key="1">
    <citation type="submission" date="2023-12" db="EMBL/GenBank/DDBJ databases">
        <title>A high-quality genome assembly for Dillenia turbinata (Dilleniales).</title>
        <authorList>
            <person name="Chanderbali A."/>
        </authorList>
    </citation>
    <scope>NUCLEOTIDE SEQUENCE [LARGE SCALE GENOMIC DNA]</scope>
    <source>
        <strain evidence="12">LSX21</strain>
        <tissue evidence="12">Leaf</tissue>
    </source>
</reference>
<dbReference type="FunFam" id="3.30.70.330:FF:000318">
    <property type="entry name" value="Zinc finger CCCH domain-containing protein 5"/>
    <property type="match status" value="1"/>
</dbReference>
<feature type="compositionally biased region" description="Acidic residues" evidence="9">
    <location>
        <begin position="1"/>
        <end position="15"/>
    </location>
</feature>
<feature type="zinc finger region" description="C3H1-type" evidence="8">
    <location>
        <begin position="349"/>
        <end position="379"/>
    </location>
</feature>
<feature type="compositionally biased region" description="Basic and acidic residues" evidence="9">
    <location>
        <begin position="420"/>
        <end position="467"/>
    </location>
</feature>
<accession>A0AAN8W3A5</accession>
<evidence type="ECO:0000256" key="2">
    <source>
        <dbReference type="ARBA" id="ARBA00022737"/>
    </source>
</evidence>
<feature type="zinc finger region" description="C3H1-type" evidence="8">
    <location>
        <begin position="215"/>
        <end position="243"/>
    </location>
</feature>
<feature type="domain" description="RRM" evidence="10">
    <location>
        <begin position="247"/>
        <end position="347"/>
    </location>
</feature>
<dbReference type="PROSITE" id="PS50103">
    <property type="entry name" value="ZF_C3H1"/>
    <property type="match status" value="2"/>
</dbReference>
<evidence type="ECO:0000256" key="9">
    <source>
        <dbReference type="SAM" id="MobiDB-lite"/>
    </source>
</evidence>
<keyword evidence="1 8" id="KW-0479">Metal-binding</keyword>
<keyword evidence="3 8" id="KW-0863">Zinc-finger</keyword>
<keyword evidence="5 7" id="KW-0694">RNA-binding</keyword>
<feature type="region of interest" description="Disordered" evidence="9">
    <location>
        <begin position="162"/>
        <end position="188"/>
    </location>
</feature>
<feature type="compositionally biased region" description="Basic residues" evidence="9">
    <location>
        <begin position="641"/>
        <end position="651"/>
    </location>
</feature>
<feature type="compositionally biased region" description="Acidic residues" evidence="9">
    <location>
        <begin position="118"/>
        <end position="130"/>
    </location>
</feature>
<dbReference type="InterPro" id="IPR000571">
    <property type="entry name" value="Znf_CCCH"/>
</dbReference>
<proteinExistence type="predicted"/>
<evidence type="ECO:0000256" key="1">
    <source>
        <dbReference type="ARBA" id="ARBA00022723"/>
    </source>
</evidence>
<dbReference type="InterPro" id="IPR012677">
    <property type="entry name" value="Nucleotide-bd_a/b_plait_sf"/>
</dbReference>
<evidence type="ECO:0000256" key="8">
    <source>
        <dbReference type="PROSITE-ProRule" id="PRU00723"/>
    </source>
</evidence>
<protein>
    <submittedName>
        <fullName evidence="12">RNA recognition motif domain</fullName>
    </submittedName>
</protein>
<name>A0AAN8W3A5_9MAGN</name>
<dbReference type="GO" id="GO:0003677">
    <property type="term" value="F:DNA binding"/>
    <property type="evidence" value="ECO:0007669"/>
    <property type="project" value="UniProtKB-KW"/>
</dbReference>
<feature type="region of interest" description="Disordered" evidence="9">
    <location>
        <begin position="415"/>
        <end position="484"/>
    </location>
</feature>
<feature type="region of interest" description="Disordered" evidence="9">
    <location>
        <begin position="96"/>
        <end position="130"/>
    </location>
</feature>
<feature type="compositionally biased region" description="Basic and acidic residues" evidence="9">
    <location>
        <begin position="96"/>
        <end position="109"/>
    </location>
</feature>
<organism evidence="12 13">
    <name type="scientific">Dillenia turbinata</name>
    <dbReference type="NCBI Taxonomy" id="194707"/>
    <lineage>
        <taxon>Eukaryota</taxon>
        <taxon>Viridiplantae</taxon>
        <taxon>Streptophyta</taxon>
        <taxon>Embryophyta</taxon>
        <taxon>Tracheophyta</taxon>
        <taxon>Spermatophyta</taxon>
        <taxon>Magnoliopsida</taxon>
        <taxon>eudicotyledons</taxon>
        <taxon>Gunneridae</taxon>
        <taxon>Pentapetalae</taxon>
        <taxon>Dilleniales</taxon>
        <taxon>Dilleniaceae</taxon>
        <taxon>Dillenia</taxon>
    </lineage>
</organism>
<dbReference type="SUPFAM" id="SSF54928">
    <property type="entry name" value="RNA-binding domain, RBD"/>
    <property type="match status" value="1"/>
</dbReference>
<dbReference type="PROSITE" id="PS50102">
    <property type="entry name" value="RRM"/>
    <property type="match status" value="1"/>
</dbReference>
<dbReference type="InterPro" id="IPR003954">
    <property type="entry name" value="RRM_euk-type"/>
</dbReference>
<feature type="compositionally biased region" description="Basic and acidic residues" evidence="9">
    <location>
        <begin position="616"/>
        <end position="640"/>
    </location>
</feature>
<dbReference type="PANTHER" id="PTHR12620">
    <property type="entry name" value="U2 SNRNP AUXILIARY FACTOR, SMALL SUBUNIT"/>
    <property type="match status" value="1"/>
</dbReference>
<dbReference type="AlphaFoldDB" id="A0AAN8W3A5"/>
<dbReference type="GO" id="GO:0000398">
    <property type="term" value="P:mRNA splicing, via spliceosome"/>
    <property type="evidence" value="ECO:0007669"/>
    <property type="project" value="InterPro"/>
</dbReference>
<dbReference type="Pfam" id="PF00076">
    <property type="entry name" value="RRM_1"/>
    <property type="match status" value="1"/>
</dbReference>
<keyword evidence="6" id="KW-0238">DNA-binding</keyword>
<dbReference type="SMART" id="SM00356">
    <property type="entry name" value="ZnF_C3H1"/>
    <property type="match status" value="2"/>
</dbReference>
<dbReference type="SMART" id="SM00361">
    <property type="entry name" value="RRM_1"/>
    <property type="match status" value="1"/>
</dbReference>
<dbReference type="Gene3D" id="3.30.70.330">
    <property type="match status" value="1"/>
</dbReference>
<dbReference type="EMBL" id="JBAMMX010000002">
    <property type="protein sequence ID" value="KAK6945548.1"/>
    <property type="molecule type" value="Genomic_DNA"/>
</dbReference>
<dbReference type="GO" id="GO:0089701">
    <property type="term" value="C:U2AF complex"/>
    <property type="evidence" value="ECO:0007669"/>
    <property type="project" value="InterPro"/>
</dbReference>